<feature type="transmembrane region" description="Helical" evidence="7">
    <location>
        <begin position="16"/>
        <end position="37"/>
    </location>
</feature>
<reference evidence="9 10" key="1">
    <citation type="submission" date="2020-03" db="EMBL/GenBank/DDBJ databases">
        <title>Whole genome shotgun sequence of Phytohabitans flavus NBRC 107702.</title>
        <authorList>
            <person name="Komaki H."/>
            <person name="Tamura T."/>
        </authorList>
    </citation>
    <scope>NUCLEOTIDE SEQUENCE [LARGE SCALE GENOMIC DNA]</scope>
    <source>
        <strain evidence="9 10">NBRC 107702</strain>
    </source>
</reference>
<name>A0A6F8XM03_9ACTN</name>
<dbReference type="AlphaFoldDB" id="A0A6F8XM03"/>
<feature type="domain" description="ABC3 transporter permease C-terminal" evidence="8">
    <location>
        <begin position="170"/>
        <end position="290"/>
    </location>
</feature>
<comment type="subcellular location">
    <subcellularLocation>
        <location evidence="1">Cell membrane</location>
        <topology evidence="1">Multi-pass membrane protein</topology>
    </subcellularLocation>
</comment>
<evidence type="ECO:0000256" key="5">
    <source>
        <dbReference type="ARBA" id="ARBA00022989"/>
    </source>
</evidence>
<protein>
    <submittedName>
        <fullName evidence="9">ABC transporter permease</fullName>
    </submittedName>
</protein>
<dbReference type="EMBL" id="AP022870">
    <property type="protein sequence ID" value="BCB74837.1"/>
    <property type="molecule type" value="Genomic_DNA"/>
</dbReference>
<evidence type="ECO:0000256" key="3">
    <source>
        <dbReference type="ARBA" id="ARBA00022475"/>
    </source>
</evidence>
<sequence>MLQLALRTLRFRMGTFVAAFLAMFCAAAILMACGGLIETGIRTAVPPQQLASADIVVAGNQEYDALGGDPDEPAILPERVRVDADVAGTISALPGVQRTRTYVFDGEPPAGTVDAIGVVLEPGADLGEVRERIDADLDGQTTTLVGDERGQAELREAKGSSVNVVALAGVFTAFAIMVSIFGVASMLALSIQQRQQELALLRAIGSTPRQVRRLILRETSVLALVATALATAPGRFLGELMFDQLTERGIATEGVAFHLGWIPTVASMGIAILAALAGALSAGRRAARIRPTQALAEVSLEGRLIGVWRMFLAVLLLGGGVALTFVTIVAMSGPLTPATAAPAVIVFAIGFALLAPVLGKVMTYLLQWPVRALGGVTGELAVLNTRGRTGRMAAVMGPVILLTGVATGMLYLQTTNDHADRQSFADTLVADAVVTAEGGVDPELVEQIDELPGVAGASAYISSTGFIEEPDDRSPGGEGWNLQGVSADGAEATTPVDVTAGALDALVGDTVALETEHARRLGIDVGDPITLRMGDNTTLDVQVAALFSAPDDYDTLLLPAETLAAHTTDGSATRILVTADQDTDPEDFTAELTRSLDSEKALTVSGRDILLREYDEQRTTANFAIYIMVLMIAGYASITVINTLASSTSARRREFGLQRLAGSTRGQVIRMVGIEGAIVAVSGVVLGTAASLAILIPVSLKRLDSVIPAGSPLTYAAIAGLTVLLTLAATLLPAWRATRGRPAESALAIE</sequence>
<dbReference type="RefSeq" id="WP_173034349.1">
    <property type="nucleotide sequence ID" value="NZ_AP022870.1"/>
</dbReference>
<dbReference type="InterPro" id="IPR051447">
    <property type="entry name" value="Lipoprotein-release_system"/>
</dbReference>
<feature type="transmembrane region" description="Helical" evidence="7">
    <location>
        <begin position="393"/>
        <end position="412"/>
    </location>
</feature>
<evidence type="ECO:0000313" key="9">
    <source>
        <dbReference type="EMBL" id="BCB74837.1"/>
    </source>
</evidence>
<dbReference type="GO" id="GO:0098797">
    <property type="term" value="C:plasma membrane protein complex"/>
    <property type="evidence" value="ECO:0007669"/>
    <property type="project" value="TreeGrafter"/>
</dbReference>
<feature type="transmembrane region" description="Helical" evidence="7">
    <location>
        <begin position="164"/>
        <end position="189"/>
    </location>
</feature>
<feature type="domain" description="ABC3 transporter permease C-terminal" evidence="8">
    <location>
        <begin position="627"/>
        <end position="739"/>
    </location>
</feature>
<feature type="transmembrane region" description="Helical" evidence="7">
    <location>
        <begin position="715"/>
        <end position="735"/>
    </location>
</feature>
<evidence type="ECO:0000259" key="8">
    <source>
        <dbReference type="Pfam" id="PF02687"/>
    </source>
</evidence>
<gene>
    <name evidence="9" type="ORF">Pflav_012470</name>
</gene>
<feature type="transmembrane region" description="Helical" evidence="7">
    <location>
        <begin position="310"/>
        <end position="332"/>
    </location>
</feature>
<feature type="transmembrane region" description="Helical" evidence="7">
    <location>
        <begin position="668"/>
        <end position="695"/>
    </location>
</feature>
<evidence type="ECO:0000256" key="6">
    <source>
        <dbReference type="ARBA" id="ARBA00023136"/>
    </source>
</evidence>
<reference evidence="9 10" key="2">
    <citation type="submission" date="2020-03" db="EMBL/GenBank/DDBJ databases">
        <authorList>
            <person name="Ichikawa N."/>
            <person name="Kimura A."/>
            <person name="Kitahashi Y."/>
            <person name="Uohara A."/>
        </authorList>
    </citation>
    <scope>NUCLEOTIDE SEQUENCE [LARGE SCALE GENOMIC DNA]</scope>
    <source>
        <strain evidence="9 10">NBRC 107702</strain>
    </source>
</reference>
<dbReference type="PANTHER" id="PTHR30489">
    <property type="entry name" value="LIPOPROTEIN-RELEASING SYSTEM TRANSMEMBRANE PROTEIN LOLE"/>
    <property type="match status" value="1"/>
</dbReference>
<feature type="transmembrane region" description="Helical" evidence="7">
    <location>
        <begin position="623"/>
        <end position="647"/>
    </location>
</feature>
<dbReference type="PROSITE" id="PS51257">
    <property type="entry name" value="PROKAR_LIPOPROTEIN"/>
    <property type="match status" value="1"/>
</dbReference>
<evidence type="ECO:0000256" key="7">
    <source>
        <dbReference type="SAM" id="Phobius"/>
    </source>
</evidence>
<organism evidence="9 10">
    <name type="scientific">Phytohabitans flavus</name>
    <dbReference type="NCBI Taxonomy" id="1076124"/>
    <lineage>
        <taxon>Bacteria</taxon>
        <taxon>Bacillati</taxon>
        <taxon>Actinomycetota</taxon>
        <taxon>Actinomycetes</taxon>
        <taxon>Micromonosporales</taxon>
        <taxon>Micromonosporaceae</taxon>
    </lineage>
</organism>
<feature type="transmembrane region" description="Helical" evidence="7">
    <location>
        <begin position="338"/>
        <end position="358"/>
    </location>
</feature>
<dbReference type="KEGG" id="pfla:Pflav_012470"/>
<evidence type="ECO:0000256" key="4">
    <source>
        <dbReference type="ARBA" id="ARBA00022692"/>
    </source>
</evidence>
<dbReference type="Proteomes" id="UP000502508">
    <property type="component" value="Chromosome"/>
</dbReference>
<feature type="transmembrane region" description="Helical" evidence="7">
    <location>
        <begin position="258"/>
        <end position="280"/>
    </location>
</feature>
<dbReference type="PANTHER" id="PTHR30489:SF0">
    <property type="entry name" value="LIPOPROTEIN-RELEASING SYSTEM TRANSMEMBRANE PROTEIN LOLE"/>
    <property type="match status" value="1"/>
</dbReference>
<evidence type="ECO:0000313" key="10">
    <source>
        <dbReference type="Proteomes" id="UP000502508"/>
    </source>
</evidence>
<evidence type="ECO:0000256" key="1">
    <source>
        <dbReference type="ARBA" id="ARBA00004651"/>
    </source>
</evidence>
<dbReference type="Pfam" id="PF02687">
    <property type="entry name" value="FtsX"/>
    <property type="match status" value="2"/>
</dbReference>
<evidence type="ECO:0000256" key="2">
    <source>
        <dbReference type="ARBA" id="ARBA00005236"/>
    </source>
</evidence>
<keyword evidence="5 7" id="KW-1133">Transmembrane helix</keyword>
<dbReference type="InterPro" id="IPR003838">
    <property type="entry name" value="ABC3_permease_C"/>
</dbReference>
<proteinExistence type="inferred from homology"/>
<keyword evidence="3" id="KW-1003">Cell membrane</keyword>
<accession>A0A6F8XM03</accession>
<keyword evidence="6 7" id="KW-0472">Membrane</keyword>
<dbReference type="GO" id="GO:0044874">
    <property type="term" value="P:lipoprotein localization to outer membrane"/>
    <property type="evidence" value="ECO:0007669"/>
    <property type="project" value="TreeGrafter"/>
</dbReference>
<keyword evidence="10" id="KW-1185">Reference proteome</keyword>
<comment type="similarity">
    <text evidence="2">Belongs to the ABC-4 integral membrane protein family. LolC/E subfamily.</text>
</comment>
<keyword evidence="4 7" id="KW-0812">Transmembrane</keyword>